<dbReference type="EMBL" id="CP010536">
    <property type="protein sequence ID" value="AJG19102.1"/>
    <property type="molecule type" value="Genomic_DNA"/>
</dbReference>
<dbReference type="STRING" id="68895.RR42_m1705"/>
<reference evidence="1 2" key="1">
    <citation type="journal article" date="2015" name="Genome Announc.">
        <title>Complete Genome Sequence of Cupriavidus basilensis 4G11, Isolated from the Oak Ridge Field Research Center Site.</title>
        <authorList>
            <person name="Ray J."/>
            <person name="Waters R.J."/>
            <person name="Skerker J.M."/>
            <person name="Kuehl J.V."/>
            <person name="Price M.N."/>
            <person name="Huang J."/>
            <person name="Chakraborty R."/>
            <person name="Arkin A.P."/>
            <person name="Deutschbauer A."/>
        </authorList>
    </citation>
    <scope>NUCLEOTIDE SEQUENCE [LARGE SCALE GENOMIC DNA]</scope>
    <source>
        <strain evidence="1">4G11</strain>
    </source>
</reference>
<dbReference type="Proteomes" id="UP000031843">
    <property type="component" value="Chromosome main"/>
</dbReference>
<keyword evidence="2" id="KW-1185">Reference proteome</keyword>
<proteinExistence type="predicted"/>
<dbReference type="RefSeq" id="WP_144409786.1">
    <property type="nucleotide sequence ID" value="NZ_CP010536.1"/>
</dbReference>
<dbReference type="KEGG" id="cbw:RR42_m1705"/>
<evidence type="ECO:0000313" key="2">
    <source>
        <dbReference type="Proteomes" id="UP000031843"/>
    </source>
</evidence>
<dbReference type="OrthoDB" id="6059108at2"/>
<sequence length="140" mass="15280">MKHEITIAIDEHQLAQHSDESLATLWYVAQANPAPFGDPAACHLAEQIGREIICRWLRMTPAPLWNWQGSHVQHASFHAARENAARYLKLRDAPVDQLGTAGVPCIAVPSGLQSGDYVSGKEADAAVDSITRPAEHGRPQ</sequence>
<organism evidence="1 2">
    <name type="scientific">Cupriavidus basilensis</name>
    <dbReference type="NCBI Taxonomy" id="68895"/>
    <lineage>
        <taxon>Bacteria</taxon>
        <taxon>Pseudomonadati</taxon>
        <taxon>Pseudomonadota</taxon>
        <taxon>Betaproteobacteria</taxon>
        <taxon>Burkholderiales</taxon>
        <taxon>Burkholderiaceae</taxon>
        <taxon>Cupriavidus</taxon>
    </lineage>
</organism>
<gene>
    <name evidence="1" type="ORF">RR42_m1705</name>
</gene>
<evidence type="ECO:0000313" key="1">
    <source>
        <dbReference type="EMBL" id="AJG19102.1"/>
    </source>
</evidence>
<dbReference type="AlphaFoldDB" id="A0A0C4Y1Y0"/>
<name>A0A0C4Y1Y0_9BURK</name>
<protein>
    <submittedName>
        <fullName evidence="1">Uncharacterized protein</fullName>
    </submittedName>
</protein>
<accession>A0A0C4Y1Y0</accession>